<dbReference type="InterPro" id="IPR036661">
    <property type="entry name" value="Luciferase-like_sf"/>
</dbReference>
<dbReference type="PANTHER" id="PTHR43244:SF2">
    <property type="entry name" value="CONSERVED HYPOTHETICAL ALANINE AND PROLINE-RICH PROTEIN"/>
    <property type="match status" value="1"/>
</dbReference>
<dbReference type="CDD" id="cd01097">
    <property type="entry name" value="Tetrahydromethanopterin_reductase"/>
    <property type="match status" value="1"/>
</dbReference>
<accession>A0A4P7IH00</accession>
<dbReference type="InterPro" id="IPR050564">
    <property type="entry name" value="F420-G6PD/mer"/>
</dbReference>
<dbReference type="GO" id="GO:0016705">
    <property type="term" value="F:oxidoreductase activity, acting on paired donors, with incorporation or reduction of molecular oxygen"/>
    <property type="evidence" value="ECO:0007669"/>
    <property type="project" value="InterPro"/>
</dbReference>
<dbReference type="PANTHER" id="PTHR43244">
    <property type="match status" value="1"/>
</dbReference>
<gene>
    <name evidence="2" type="ORF">EXE58_11030</name>
</gene>
<feature type="domain" description="Luciferase-like" evidence="1">
    <location>
        <begin position="11"/>
        <end position="306"/>
    </location>
</feature>
<proteinExistence type="predicted"/>
<dbReference type="Gene3D" id="3.20.20.30">
    <property type="entry name" value="Luciferase-like domain"/>
    <property type="match status" value="1"/>
</dbReference>
<evidence type="ECO:0000313" key="2">
    <source>
        <dbReference type="EMBL" id="QBX55943.1"/>
    </source>
</evidence>
<dbReference type="OrthoDB" id="3284378at2"/>
<protein>
    <submittedName>
        <fullName evidence="2">LLM class flavin-dependent oxidoreductase</fullName>
    </submittedName>
</protein>
<dbReference type="InterPro" id="IPR011251">
    <property type="entry name" value="Luciferase-like_dom"/>
</dbReference>
<reference evidence="2 3" key="1">
    <citation type="submission" date="2019-03" db="EMBL/GenBank/DDBJ databases">
        <title>Three New Species of Nocardioides, Nocardioides euryhalodurans sp. nov., Nocardioides seonyuensis sp. nov. and Nocardioides eburneoflavus sp. nov. Iolated from Soil.</title>
        <authorList>
            <person name="Roh S.G."/>
            <person name="Lee C."/>
            <person name="Kim M.-K."/>
            <person name="Kim S.B."/>
        </authorList>
    </citation>
    <scope>NUCLEOTIDE SEQUENCE [LARGE SCALE GENOMIC DNA]</scope>
    <source>
        <strain evidence="2 3">MMS17-SY207-3</strain>
    </source>
</reference>
<dbReference type="KEGG" id="nsn:EXE58_11030"/>
<keyword evidence="3" id="KW-1185">Reference proteome</keyword>
<organism evidence="2 3">
    <name type="scientific">Nocardioides seonyuensis</name>
    <dbReference type="NCBI Taxonomy" id="2518371"/>
    <lineage>
        <taxon>Bacteria</taxon>
        <taxon>Bacillati</taxon>
        <taxon>Actinomycetota</taxon>
        <taxon>Actinomycetes</taxon>
        <taxon>Propionibacteriales</taxon>
        <taxon>Nocardioidaceae</taxon>
        <taxon>Nocardioides</taxon>
    </lineage>
</organism>
<evidence type="ECO:0000313" key="3">
    <source>
        <dbReference type="Proteomes" id="UP000294853"/>
    </source>
</evidence>
<dbReference type="EMBL" id="CP038436">
    <property type="protein sequence ID" value="QBX55943.1"/>
    <property type="molecule type" value="Genomic_DNA"/>
</dbReference>
<dbReference type="Pfam" id="PF00296">
    <property type="entry name" value="Bac_luciferase"/>
    <property type="match status" value="1"/>
</dbReference>
<dbReference type="Proteomes" id="UP000294853">
    <property type="component" value="Chromosome"/>
</dbReference>
<sequence length="338" mass="37185">MYGMVVFSGGHGRDRFDRAGEVVRRAEEAGFDAVWTGELYNRSATIPMANMALSSSRVRIGSNIAYGVGRSPLIWAAEARDLDELSEGRLTLGLGNGTAGMMENWHGVSGEAPALRMEEFIDVFRKLWRLHEGPVHHEGRFYNVHLTTTADTLPPIQGHLPIWIAGIGPRMVLAAGKKADGLVGHPMFTGRYVQEVIRPQLQKGAVSAERDPDDLAVMGILMCGIGEDQEAERRRMAYSIAQYAASKVYDGLFEMHGWGAAQLQIREAARQRDTDAMIAAVPDEAIDAIGVVCKPAELRERVAEHAKDYDHLALVTMPWGLNGDEAEVATLQIIEHMR</sequence>
<dbReference type="AlphaFoldDB" id="A0A4P7IH00"/>
<evidence type="ECO:0000259" key="1">
    <source>
        <dbReference type="Pfam" id="PF00296"/>
    </source>
</evidence>
<name>A0A4P7IH00_9ACTN</name>
<dbReference type="SUPFAM" id="SSF51679">
    <property type="entry name" value="Bacterial luciferase-like"/>
    <property type="match status" value="1"/>
</dbReference>